<dbReference type="EMBL" id="AUZX01013495">
    <property type="protein sequence ID" value="EQD35418.1"/>
    <property type="molecule type" value="Genomic_DNA"/>
</dbReference>
<dbReference type="GO" id="GO:0004803">
    <property type="term" value="F:transposase activity"/>
    <property type="evidence" value="ECO:0007669"/>
    <property type="project" value="InterPro"/>
</dbReference>
<gene>
    <name evidence="2" type="ORF">B1A_18299</name>
</gene>
<dbReference type="InterPro" id="IPR002559">
    <property type="entry name" value="Transposase_11"/>
</dbReference>
<dbReference type="AlphaFoldDB" id="T0YQK6"/>
<dbReference type="GO" id="GO:0003677">
    <property type="term" value="F:DNA binding"/>
    <property type="evidence" value="ECO:0007669"/>
    <property type="project" value="InterPro"/>
</dbReference>
<accession>T0YQK6</accession>
<dbReference type="Pfam" id="PF01609">
    <property type="entry name" value="DDE_Tnp_1"/>
    <property type="match status" value="1"/>
</dbReference>
<organism evidence="2">
    <name type="scientific">mine drainage metagenome</name>
    <dbReference type="NCBI Taxonomy" id="410659"/>
    <lineage>
        <taxon>unclassified sequences</taxon>
        <taxon>metagenomes</taxon>
        <taxon>ecological metagenomes</taxon>
    </lineage>
</organism>
<protein>
    <submittedName>
        <fullName evidence="2">Transposase IS4 family protein</fullName>
    </submittedName>
</protein>
<reference evidence="2" key="1">
    <citation type="submission" date="2013-08" db="EMBL/GenBank/DDBJ databases">
        <authorList>
            <person name="Mendez C."/>
            <person name="Richter M."/>
            <person name="Ferrer M."/>
            <person name="Sanchez J."/>
        </authorList>
    </citation>
    <scope>NUCLEOTIDE SEQUENCE</scope>
</reference>
<proteinExistence type="predicted"/>
<name>T0YQK6_9ZZZZ</name>
<feature type="domain" description="Transposase IS4-like" evidence="1">
    <location>
        <begin position="16"/>
        <end position="223"/>
    </location>
</feature>
<sequence length="319" mass="36847">MIIRRIKDDLAGWMLNRVVWVADRGFNSVANRAYLQSGGGHYVVAEKLRSASSDAKEALSRPGRYHKVTGNLEVKEVRVKEGARSQRFVVCFNPEAAERDKQVRDNLVEYLESQIKDSDSWTKPKRDELAGKLRTKPALWRLVRRDDDGKFQIDKLAIAKEAKLDGKWLLRTSDQSLSPCDLALAYKQLLEVERGWRDTKGSLGLRPVSHHQQDRIRSHIQLCWLGLLLMRVIENGTGDTWRNVRNELDRMHLVTMETKDGRFSQRTAITPKQAEIFRDLKIREPGRYLDFEGTLEIIPAHRGSRSNTTQMSKRVHFPY</sequence>
<evidence type="ECO:0000313" key="2">
    <source>
        <dbReference type="EMBL" id="EQD35418.1"/>
    </source>
</evidence>
<evidence type="ECO:0000259" key="1">
    <source>
        <dbReference type="Pfam" id="PF01609"/>
    </source>
</evidence>
<dbReference type="PANTHER" id="PTHR34614:SF2">
    <property type="entry name" value="TRANSPOSASE IS4-LIKE DOMAIN-CONTAINING PROTEIN"/>
    <property type="match status" value="1"/>
</dbReference>
<dbReference type="PANTHER" id="PTHR34614">
    <property type="match status" value="1"/>
</dbReference>
<dbReference type="GO" id="GO:0006313">
    <property type="term" value="P:DNA transposition"/>
    <property type="evidence" value="ECO:0007669"/>
    <property type="project" value="InterPro"/>
</dbReference>
<dbReference type="InterPro" id="IPR012337">
    <property type="entry name" value="RNaseH-like_sf"/>
</dbReference>
<dbReference type="SUPFAM" id="SSF53098">
    <property type="entry name" value="Ribonuclease H-like"/>
    <property type="match status" value="1"/>
</dbReference>
<reference evidence="2" key="2">
    <citation type="journal article" date="2014" name="ISME J.">
        <title>Microbial stratification in low pH oxic and suboxic macroscopic growths along an acid mine drainage.</title>
        <authorList>
            <person name="Mendez-Garcia C."/>
            <person name="Mesa V."/>
            <person name="Sprenger R.R."/>
            <person name="Richter M."/>
            <person name="Diez M.S."/>
            <person name="Solano J."/>
            <person name="Bargiela R."/>
            <person name="Golyshina O.V."/>
            <person name="Manteca A."/>
            <person name="Ramos J.L."/>
            <person name="Gallego J.R."/>
            <person name="Llorente I."/>
            <person name="Martins Dos Santos V.A."/>
            <person name="Jensen O.N."/>
            <person name="Pelaez A.I."/>
            <person name="Sanchez J."/>
            <person name="Ferrer M."/>
        </authorList>
    </citation>
    <scope>NUCLEOTIDE SEQUENCE</scope>
</reference>
<comment type="caution">
    <text evidence="2">The sequence shown here is derived from an EMBL/GenBank/DDBJ whole genome shotgun (WGS) entry which is preliminary data.</text>
</comment>